<evidence type="ECO:0000313" key="13">
    <source>
        <dbReference type="EMBL" id="SLM91299.1"/>
    </source>
</evidence>
<evidence type="ECO:0000256" key="3">
    <source>
        <dbReference type="ARBA" id="ARBA00022485"/>
    </source>
</evidence>
<evidence type="ECO:0000256" key="1">
    <source>
        <dbReference type="ARBA" id="ARBA00001966"/>
    </source>
</evidence>
<dbReference type="Pfam" id="PF10576">
    <property type="entry name" value="EndIII_4Fe-2S"/>
    <property type="match status" value="1"/>
</dbReference>
<dbReference type="Proteomes" id="UP000195981">
    <property type="component" value="Unassembled WGS sequence"/>
</dbReference>
<dbReference type="PANTHER" id="PTHR42944:SF1">
    <property type="entry name" value="ADENINE DNA GLYCOSYLASE"/>
    <property type="match status" value="1"/>
</dbReference>
<feature type="domain" description="HhH-GPD" evidence="12">
    <location>
        <begin position="71"/>
        <end position="223"/>
    </location>
</feature>
<dbReference type="InterPro" id="IPR023170">
    <property type="entry name" value="HhH_base_excis_C"/>
</dbReference>
<dbReference type="SMART" id="SM00478">
    <property type="entry name" value="ENDO3c"/>
    <property type="match status" value="1"/>
</dbReference>
<evidence type="ECO:0000256" key="9">
    <source>
        <dbReference type="ARBA" id="ARBA00023204"/>
    </source>
</evidence>
<evidence type="ECO:0000256" key="4">
    <source>
        <dbReference type="ARBA" id="ARBA00022723"/>
    </source>
</evidence>
<evidence type="ECO:0000256" key="6">
    <source>
        <dbReference type="ARBA" id="ARBA00022801"/>
    </source>
</evidence>
<gene>
    <name evidence="13" type="ORF">FM110_06355</name>
</gene>
<dbReference type="GO" id="GO:0051539">
    <property type="term" value="F:4 iron, 4 sulfur cluster binding"/>
    <property type="evidence" value="ECO:0007669"/>
    <property type="project" value="UniProtKB-KW"/>
</dbReference>
<keyword evidence="14" id="KW-1185">Reference proteome</keyword>
<dbReference type="RefSeq" id="WP_087103727.1">
    <property type="nucleotide sequence ID" value="NZ_FWFG01000057.1"/>
</dbReference>
<dbReference type="AlphaFoldDB" id="A0A1X6WZE7"/>
<keyword evidence="10 13" id="KW-0326">Glycosidase</keyword>
<dbReference type="Pfam" id="PF00730">
    <property type="entry name" value="HhH-GPD"/>
    <property type="match status" value="1"/>
</dbReference>
<dbReference type="GO" id="GO:0046872">
    <property type="term" value="F:metal ion binding"/>
    <property type="evidence" value="ECO:0007669"/>
    <property type="project" value="UniProtKB-KW"/>
</dbReference>
<keyword evidence="3" id="KW-0004">4Fe-4S</keyword>
<dbReference type="InterPro" id="IPR011257">
    <property type="entry name" value="DNA_glycosylase"/>
</dbReference>
<dbReference type="PANTHER" id="PTHR42944">
    <property type="entry name" value="ADENINE DNA GLYCOSYLASE"/>
    <property type="match status" value="1"/>
</dbReference>
<dbReference type="GO" id="GO:0035485">
    <property type="term" value="F:adenine/guanine mispair binding"/>
    <property type="evidence" value="ECO:0007669"/>
    <property type="project" value="TreeGrafter"/>
</dbReference>
<proteinExistence type="inferred from homology"/>
<evidence type="ECO:0000256" key="7">
    <source>
        <dbReference type="ARBA" id="ARBA00023004"/>
    </source>
</evidence>
<dbReference type="SUPFAM" id="SSF48150">
    <property type="entry name" value="DNA-glycosylase"/>
    <property type="match status" value="1"/>
</dbReference>
<dbReference type="GO" id="GO:0006298">
    <property type="term" value="P:mismatch repair"/>
    <property type="evidence" value="ECO:0007669"/>
    <property type="project" value="TreeGrafter"/>
</dbReference>
<organism evidence="13 14">
    <name type="scientific">Brachybacterium nesterenkovii</name>
    <dbReference type="NCBI Taxonomy" id="47847"/>
    <lineage>
        <taxon>Bacteria</taxon>
        <taxon>Bacillati</taxon>
        <taxon>Actinomycetota</taxon>
        <taxon>Actinomycetes</taxon>
        <taxon>Micrococcales</taxon>
        <taxon>Dermabacteraceae</taxon>
        <taxon>Brachybacterium</taxon>
    </lineage>
</organism>
<dbReference type="InterPro" id="IPR003265">
    <property type="entry name" value="HhH-GPD_domain"/>
</dbReference>
<dbReference type="GO" id="GO:0032357">
    <property type="term" value="F:oxidized purine DNA binding"/>
    <property type="evidence" value="ECO:0007669"/>
    <property type="project" value="TreeGrafter"/>
</dbReference>
<evidence type="ECO:0000256" key="10">
    <source>
        <dbReference type="ARBA" id="ARBA00023295"/>
    </source>
</evidence>
<keyword evidence="8" id="KW-0411">Iron-sulfur</keyword>
<evidence type="ECO:0000256" key="5">
    <source>
        <dbReference type="ARBA" id="ARBA00022763"/>
    </source>
</evidence>
<keyword evidence="5" id="KW-0227">DNA damage</keyword>
<dbReference type="GO" id="GO:0006284">
    <property type="term" value="P:base-excision repair"/>
    <property type="evidence" value="ECO:0007669"/>
    <property type="project" value="InterPro"/>
</dbReference>
<dbReference type="Gene3D" id="1.10.1670.10">
    <property type="entry name" value="Helix-hairpin-Helix base-excision DNA repair enzymes (C-terminal)"/>
    <property type="match status" value="1"/>
</dbReference>
<feature type="compositionally biased region" description="Low complexity" evidence="11">
    <location>
        <begin position="1"/>
        <end position="16"/>
    </location>
</feature>
<protein>
    <submittedName>
        <fullName evidence="13">A/G-specific adenine glycosylase</fullName>
        <ecNumber evidence="13">3.2.2.-</ecNumber>
    </submittedName>
</protein>
<dbReference type="PROSITE" id="PS01155">
    <property type="entry name" value="ENDONUCLEASE_III_2"/>
    <property type="match status" value="1"/>
</dbReference>
<comment type="similarity">
    <text evidence="2">Belongs to the Nth/MutY family.</text>
</comment>
<evidence type="ECO:0000259" key="12">
    <source>
        <dbReference type="SMART" id="SM00478"/>
    </source>
</evidence>
<dbReference type="Gene3D" id="1.10.340.30">
    <property type="entry name" value="Hypothetical protein, domain 2"/>
    <property type="match status" value="1"/>
</dbReference>
<evidence type="ECO:0000256" key="8">
    <source>
        <dbReference type="ARBA" id="ARBA00023014"/>
    </source>
</evidence>
<keyword evidence="6 13" id="KW-0378">Hydrolase</keyword>
<dbReference type="InterPro" id="IPR044298">
    <property type="entry name" value="MIG/MutY"/>
</dbReference>
<comment type="cofactor">
    <cofactor evidence="1">
        <name>[4Fe-4S] cluster</name>
        <dbReference type="ChEBI" id="CHEBI:49883"/>
    </cofactor>
</comment>
<feature type="region of interest" description="Disordered" evidence="11">
    <location>
        <begin position="1"/>
        <end position="32"/>
    </location>
</feature>
<dbReference type="EC" id="3.2.2.-" evidence="13"/>
<sequence length="323" mass="35314">MAAQSTTAQSTTAQRTTTERATTERATSQRDAALSGEAIDAVLAWYEENARDLPWRQAGISPWGVLVSEIMLQQTPVVRVLPRWIAWMERWPAPADLADAAPADVLRAWDRLGYPRRALRLQECARSIRDLHDGKVPSDPVALRALPGIGEYTAAAIGAFAFGRRTVVADTNIRRVIVRALTGARFPAASYTSAERSLVASCVPEPTARSVRWNQAVMELGALVCTARSPRCEQCPLARHGCRFLALGRPEHAGRPRKVQAFEGTDRQMRGRIMARLRTGGPAPRDELLLLDPADAPRVERCLVSLVADGLAVVRDDGSVDLP</sequence>
<dbReference type="OrthoDB" id="9802365at2"/>
<evidence type="ECO:0000256" key="11">
    <source>
        <dbReference type="SAM" id="MobiDB-lite"/>
    </source>
</evidence>
<name>A0A1X6WZE7_9MICO</name>
<evidence type="ECO:0000313" key="14">
    <source>
        <dbReference type="Proteomes" id="UP000195981"/>
    </source>
</evidence>
<dbReference type="EMBL" id="FWFG01000057">
    <property type="protein sequence ID" value="SLM91299.1"/>
    <property type="molecule type" value="Genomic_DNA"/>
</dbReference>
<dbReference type="CDD" id="cd00056">
    <property type="entry name" value="ENDO3c"/>
    <property type="match status" value="1"/>
</dbReference>
<reference evidence="13 14" key="1">
    <citation type="submission" date="2017-02" db="EMBL/GenBank/DDBJ databases">
        <authorList>
            <person name="Peterson S.W."/>
        </authorList>
    </citation>
    <scope>NUCLEOTIDE SEQUENCE [LARGE SCALE GENOMIC DNA]</scope>
    <source>
        <strain evidence="13 14">CIP104813</strain>
    </source>
</reference>
<dbReference type="GO" id="GO:0000701">
    <property type="term" value="F:purine-specific mismatch base pair DNA N-glycosylase activity"/>
    <property type="evidence" value="ECO:0007669"/>
    <property type="project" value="TreeGrafter"/>
</dbReference>
<keyword evidence="9" id="KW-0234">DNA repair</keyword>
<keyword evidence="4" id="KW-0479">Metal-binding</keyword>
<accession>A0A1X6WZE7</accession>
<dbReference type="InterPro" id="IPR003651">
    <property type="entry name" value="Endonuclease3_FeS-loop_motif"/>
</dbReference>
<evidence type="ECO:0000256" key="2">
    <source>
        <dbReference type="ARBA" id="ARBA00008343"/>
    </source>
</evidence>
<dbReference type="GO" id="GO:0034039">
    <property type="term" value="F:8-oxo-7,8-dihydroguanine DNA N-glycosylase activity"/>
    <property type="evidence" value="ECO:0007669"/>
    <property type="project" value="TreeGrafter"/>
</dbReference>
<dbReference type="InterPro" id="IPR004036">
    <property type="entry name" value="Endonuclease-III-like_CS2"/>
</dbReference>
<keyword evidence="7" id="KW-0408">Iron</keyword>